<keyword evidence="2" id="KW-0238">DNA-binding</keyword>
<dbReference type="InterPro" id="IPR001647">
    <property type="entry name" value="HTH_TetR"/>
</dbReference>
<dbReference type="InterPro" id="IPR036271">
    <property type="entry name" value="Tet_transcr_reg_TetR-rel_C_sf"/>
</dbReference>
<reference evidence="4" key="2">
    <citation type="submission" date="2020-02" db="EMBL/GenBank/DDBJ databases">
        <authorList>
            <person name="Matsumoto Y."/>
            <person name="Motooka D."/>
            <person name="Nakamura S."/>
        </authorList>
    </citation>
    <scope>NUCLEOTIDE SEQUENCE</scope>
    <source>
        <strain evidence="4">JCM 13671</strain>
    </source>
</reference>
<dbReference type="GO" id="GO:0000976">
    <property type="term" value="F:transcription cis-regulatory region binding"/>
    <property type="evidence" value="ECO:0007669"/>
    <property type="project" value="TreeGrafter"/>
</dbReference>
<dbReference type="Gene3D" id="1.10.357.10">
    <property type="entry name" value="Tetracycline Repressor, domain 2"/>
    <property type="match status" value="1"/>
</dbReference>
<protein>
    <submittedName>
        <fullName evidence="4">TetR family transcriptional regulator</fullName>
    </submittedName>
</protein>
<dbReference type="PANTHER" id="PTHR30055:SF234">
    <property type="entry name" value="HTH-TYPE TRANSCRIPTIONAL REGULATOR BETI"/>
    <property type="match status" value="1"/>
</dbReference>
<keyword evidence="3" id="KW-0804">Transcription</keyword>
<sequence>MAERWTRQRRVEHTRNLLLDAAEEVVARDGFGAAALEVIADAAGYTRGAIYSHFGTKEELFLAVMERQLQRFLDGFNDIVDSFETLGDFDADKLSHRWRELTIGAPNRAALGHEFTLFLLRNPDARARVAAQRKETVRSLADYIDAHLEKIGGRLRVPSDTLAKVLIATNEGVTLASHIDGEDLYGPFLGMVMSHVEPLD</sequence>
<dbReference type="Proteomes" id="UP000466931">
    <property type="component" value="Chromosome"/>
</dbReference>
<evidence type="ECO:0000313" key="5">
    <source>
        <dbReference type="Proteomes" id="UP000466931"/>
    </source>
</evidence>
<dbReference type="SUPFAM" id="SSF48498">
    <property type="entry name" value="Tetracyclin repressor-like, C-terminal domain"/>
    <property type="match status" value="1"/>
</dbReference>
<dbReference type="PROSITE" id="PS50977">
    <property type="entry name" value="HTH_TETR_2"/>
    <property type="match status" value="1"/>
</dbReference>
<evidence type="ECO:0000256" key="3">
    <source>
        <dbReference type="ARBA" id="ARBA00023163"/>
    </source>
</evidence>
<dbReference type="PRINTS" id="PR00455">
    <property type="entry name" value="HTHTETR"/>
</dbReference>
<reference evidence="4" key="1">
    <citation type="journal article" date="2019" name="Emerg. Microbes Infect.">
        <title>Comprehensive subspecies identification of 175 nontuberculous mycobacteria species based on 7547 genomic profiles.</title>
        <authorList>
            <person name="Matsumoto Y."/>
            <person name="Kinjo T."/>
            <person name="Motooka D."/>
            <person name="Nabeya D."/>
            <person name="Jung N."/>
            <person name="Uechi K."/>
            <person name="Horii T."/>
            <person name="Iida T."/>
            <person name="Fujita J."/>
            <person name="Nakamura S."/>
        </authorList>
    </citation>
    <scope>NUCLEOTIDE SEQUENCE [LARGE SCALE GENOMIC DNA]</scope>
    <source>
        <strain evidence="4">JCM 13671</strain>
    </source>
</reference>
<dbReference type="InterPro" id="IPR009057">
    <property type="entry name" value="Homeodomain-like_sf"/>
</dbReference>
<keyword evidence="5" id="KW-1185">Reference proteome</keyword>
<organism evidence="4 5">
    <name type="scientific">Mycolicibacterium confluentis</name>
    <dbReference type="NCBI Taxonomy" id="28047"/>
    <lineage>
        <taxon>Bacteria</taxon>
        <taxon>Bacillati</taxon>
        <taxon>Actinomycetota</taxon>
        <taxon>Actinomycetes</taxon>
        <taxon>Mycobacteriales</taxon>
        <taxon>Mycobacteriaceae</taxon>
        <taxon>Mycolicibacterium</taxon>
    </lineage>
</organism>
<dbReference type="InterPro" id="IPR050109">
    <property type="entry name" value="HTH-type_TetR-like_transc_reg"/>
</dbReference>
<evidence type="ECO:0000256" key="1">
    <source>
        <dbReference type="ARBA" id="ARBA00023015"/>
    </source>
</evidence>
<accession>A0A7I7XTX4</accession>
<evidence type="ECO:0000256" key="2">
    <source>
        <dbReference type="ARBA" id="ARBA00023125"/>
    </source>
</evidence>
<dbReference type="EMBL" id="AP022612">
    <property type="protein sequence ID" value="BBZ32553.1"/>
    <property type="molecule type" value="Genomic_DNA"/>
</dbReference>
<evidence type="ECO:0000313" key="4">
    <source>
        <dbReference type="EMBL" id="BBZ32553.1"/>
    </source>
</evidence>
<dbReference type="SUPFAM" id="SSF46689">
    <property type="entry name" value="Homeodomain-like"/>
    <property type="match status" value="1"/>
</dbReference>
<dbReference type="GO" id="GO:0003700">
    <property type="term" value="F:DNA-binding transcription factor activity"/>
    <property type="evidence" value="ECO:0007669"/>
    <property type="project" value="TreeGrafter"/>
</dbReference>
<dbReference type="AlphaFoldDB" id="A0A7I7XTX4"/>
<name>A0A7I7XTX4_9MYCO</name>
<gene>
    <name evidence="4" type="ORF">MCNF_11580</name>
</gene>
<dbReference type="PANTHER" id="PTHR30055">
    <property type="entry name" value="HTH-TYPE TRANSCRIPTIONAL REGULATOR RUTR"/>
    <property type="match status" value="1"/>
</dbReference>
<dbReference type="OrthoDB" id="7252896at2"/>
<proteinExistence type="predicted"/>
<dbReference type="Pfam" id="PF00440">
    <property type="entry name" value="TetR_N"/>
    <property type="match status" value="1"/>
</dbReference>
<keyword evidence="1" id="KW-0805">Transcription regulation</keyword>
<dbReference type="RefSeq" id="WP_085152833.1">
    <property type="nucleotide sequence ID" value="NZ_AP022612.1"/>
</dbReference>